<dbReference type="InterPro" id="IPR031460">
    <property type="entry name" value="DUF4678"/>
</dbReference>
<evidence type="ECO:0000256" key="1">
    <source>
        <dbReference type="SAM" id="MobiDB-lite"/>
    </source>
</evidence>
<protein>
    <submittedName>
        <fullName evidence="3">Testis-expressed protein 44</fullName>
    </submittedName>
</protein>
<dbReference type="RefSeq" id="XP_028364638.1">
    <property type="nucleotide sequence ID" value="XM_028508837.2"/>
</dbReference>
<feature type="compositionally biased region" description="Polar residues" evidence="1">
    <location>
        <begin position="118"/>
        <end position="130"/>
    </location>
</feature>
<dbReference type="KEGG" id="pdic:114493971"/>
<gene>
    <name evidence="3" type="primary">TEX44</name>
</gene>
<feature type="region of interest" description="Disordered" evidence="1">
    <location>
        <begin position="1"/>
        <end position="246"/>
    </location>
</feature>
<dbReference type="Proteomes" id="UP000504628">
    <property type="component" value="Chromosome 4"/>
</dbReference>
<evidence type="ECO:0000313" key="3">
    <source>
        <dbReference type="RefSeq" id="XP_028364638.1"/>
    </source>
</evidence>
<dbReference type="InParanoid" id="A0A6J2LEX4"/>
<feature type="compositionally biased region" description="Low complexity" evidence="1">
    <location>
        <begin position="19"/>
        <end position="46"/>
    </location>
</feature>
<organism evidence="2 3">
    <name type="scientific">Phyllostomus discolor</name>
    <name type="common">pale spear-nosed bat</name>
    <dbReference type="NCBI Taxonomy" id="89673"/>
    <lineage>
        <taxon>Eukaryota</taxon>
        <taxon>Metazoa</taxon>
        <taxon>Chordata</taxon>
        <taxon>Craniata</taxon>
        <taxon>Vertebrata</taxon>
        <taxon>Euteleostomi</taxon>
        <taxon>Mammalia</taxon>
        <taxon>Eutheria</taxon>
        <taxon>Laurasiatheria</taxon>
        <taxon>Chiroptera</taxon>
        <taxon>Yangochiroptera</taxon>
        <taxon>Phyllostomidae</taxon>
        <taxon>Phyllostominae</taxon>
        <taxon>Phyllostomus</taxon>
    </lineage>
</organism>
<dbReference type="Pfam" id="PF15727">
    <property type="entry name" value="DUF4678"/>
    <property type="match status" value="1"/>
</dbReference>
<dbReference type="PANTHER" id="PTHR37365:SF1">
    <property type="entry name" value="TESTIS-EXPRESSED PROTEIN 44"/>
    <property type="match status" value="1"/>
</dbReference>
<dbReference type="PANTHER" id="PTHR37365">
    <property type="entry name" value="TESTIS-EXPRESSED PROTEIN 44"/>
    <property type="match status" value="1"/>
</dbReference>
<dbReference type="OrthoDB" id="9838056at2759"/>
<dbReference type="AlphaFoldDB" id="A0A6J2LEX4"/>
<keyword evidence="2" id="KW-1185">Reference proteome</keyword>
<sequence>MTTEPSGKAGLPTHGDHGSSGSPAAGAQSQASLPAGVPAAGAAASEARQDVDQASTEAAASRPESASGAEGRLEDEASAGHGQQPKAATGRLAFLVPDSPKLSVSLQSPVWDGPAQDWQATQSPRVSQSEPLGEKATPRASVPGREEDLGPPPTPSAQVWFPQNVPAVSTADADSQPDVPAAGTVTAAEKPEGPAALSPDTEAPPSAEPQAVTEGHSVDRSGVPQALPLPPGPGGSAPTLPGAPTEALEWRPLDSSLYGAVEENPYMRSVTSLLAVGEVSVGLLTDVLVWSETTMDVATGALVTERSSATNVPCGQGPRLHLDSSLLQGASAAFSWLLAGTGLVLRSVTHLLERVEQRTAEGICSAMRYLTSHLSGYHSDLYL</sequence>
<evidence type="ECO:0000313" key="2">
    <source>
        <dbReference type="Proteomes" id="UP000504628"/>
    </source>
</evidence>
<proteinExistence type="predicted"/>
<accession>A0A6J2LEX4</accession>
<dbReference type="GeneID" id="114493971"/>
<dbReference type="CTD" id="165100"/>
<reference evidence="3" key="1">
    <citation type="submission" date="2025-08" db="UniProtKB">
        <authorList>
            <consortium name="RefSeq"/>
        </authorList>
    </citation>
    <scope>IDENTIFICATION</scope>
    <source>
        <tissue evidence="3">Muscle</tissue>
    </source>
</reference>
<name>A0A6J2LEX4_9CHIR</name>